<proteinExistence type="predicted"/>
<dbReference type="AlphaFoldDB" id="A0A9Q3MGM4"/>
<dbReference type="GO" id="GO:0008984">
    <property type="term" value="F:protein-glutamate methylesterase activity"/>
    <property type="evidence" value="ECO:0007669"/>
    <property type="project" value="InterPro"/>
</dbReference>
<dbReference type="InterPro" id="IPR000673">
    <property type="entry name" value="Sig_transdc_resp-reg_Me-estase"/>
</dbReference>
<dbReference type="GO" id="GO:0006935">
    <property type="term" value="P:chemotaxis"/>
    <property type="evidence" value="ECO:0007669"/>
    <property type="project" value="InterPro"/>
</dbReference>
<name>A0A9Q3MGM4_9HYPH</name>
<dbReference type="Gene3D" id="3.40.50.180">
    <property type="entry name" value="Methylesterase CheB, C-terminal domain"/>
    <property type="match status" value="1"/>
</dbReference>
<evidence type="ECO:0000313" key="3">
    <source>
        <dbReference type="Proteomes" id="UP000749740"/>
    </source>
</evidence>
<dbReference type="Proteomes" id="UP000749740">
    <property type="component" value="Unassembled WGS sequence"/>
</dbReference>
<evidence type="ECO:0000259" key="1">
    <source>
        <dbReference type="Pfam" id="PF01339"/>
    </source>
</evidence>
<dbReference type="GO" id="GO:0005737">
    <property type="term" value="C:cytoplasm"/>
    <property type="evidence" value="ECO:0007669"/>
    <property type="project" value="InterPro"/>
</dbReference>
<evidence type="ECO:0000313" key="2">
    <source>
        <dbReference type="EMBL" id="MBX5025766.1"/>
    </source>
</evidence>
<comment type="caution">
    <text evidence="2">The sequence shown here is derived from an EMBL/GenBank/DDBJ whole genome shotgun (WGS) entry which is preliminary data.</text>
</comment>
<dbReference type="EMBL" id="JABDYC010000010">
    <property type="protein sequence ID" value="MBX5025766.1"/>
    <property type="molecule type" value="Genomic_DNA"/>
</dbReference>
<dbReference type="InterPro" id="IPR035909">
    <property type="entry name" value="CheB_C"/>
</dbReference>
<dbReference type="SUPFAM" id="SSF52738">
    <property type="entry name" value="Methylesterase CheB, C-terminal domain"/>
    <property type="match status" value="1"/>
</dbReference>
<reference evidence="2" key="1">
    <citation type="submission" date="2020-04" db="EMBL/GenBank/DDBJ databases">
        <title>Global-level population genomics: horizontal gene transfer, symbiosis and evolution in Rhizobia.</title>
        <authorList>
            <person name="Gai Y."/>
        </authorList>
    </citation>
    <scope>NUCLEOTIDE SEQUENCE</scope>
    <source>
        <strain evidence="2">BLR57</strain>
    </source>
</reference>
<protein>
    <recommendedName>
        <fullName evidence="1">CheB-type methylesterase domain-containing protein</fullName>
    </recommendedName>
</protein>
<sequence length="92" mass="10765">MVVIHRPIEPPSYLPEVLGRLCALPVRFAREGEQLEYGTCLLNPPGWHLSVSCRRNCPAYGRRDPFGRAERWNVRPEVPERSWRHRFGARSR</sequence>
<feature type="domain" description="CheB-type methylesterase" evidence="1">
    <location>
        <begin position="1"/>
        <end position="63"/>
    </location>
</feature>
<gene>
    <name evidence="2" type="ORF">HJB63_24915</name>
</gene>
<accession>A0A9Q3MGM4</accession>
<dbReference type="GO" id="GO:0000156">
    <property type="term" value="F:phosphorelay response regulator activity"/>
    <property type="evidence" value="ECO:0007669"/>
    <property type="project" value="InterPro"/>
</dbReference>
<organism evidence="2 3">
    <name type="scientific">Rhizobium lentis</name>
    <dbReference type="NCBI Taxonomy" id="1138194"/>
    <lineage>
        <taxon>Bacteria</taxon>
        <taxon>Pseudomonadati</taxon>
        <taxon>Pseudomonadota</taxon>
        <taxon>Alphaproteobacteria</taxon>
        <taxon>Hyphomicrobiales</taxon>
        <taxon>Rhizobiaceae</taxon>
        <taxon>Rhizobium/Agrobacterium group</taxon>
        <taxon>Rhizobium</taxon>
    </lineage>
</organism>
<dbReference type="Pfam" id="PF01339">
    <property type="entry name" value="CheB_methylest"/>
    <property type="match status" value="1"/>
</dbReference>